<dbReference type="AlphaFoldDB" id="A0AAV4RJW9"/>
<accession>A0AAV4RJW9</accession>
<keyword evidence="1" id="KW-0812">Transmembrane</keyword>
<name>A0AAV4RJW9_9ARAC</name>
<keyword evidence="1" id="KW-1133">Transmembrane helix</keyword>
<feature type="transmembrane region" description="Helical" evidence="1">
    <location>
        <begin position="75"/>
        <end position="95"/>
    </location>
</feature>
<dbReference type="EMBL" id="BPLQ01006330">
    <property type="protein sequence ID" value="GIY21622.1"/>
    <property type="molecule type" value="Genomic_DNA"/>
</dbReference>
<keyword evidence="3" id="KW-1185">Reference proteome</keyword>
<keyword evidence="1" id="KW-0472">Membrane</keyword>
<proteinExistence type="predicted"/>
<sequence>MTTEHDTTPNENSSTAKTVPLGDVEKTFDPITAVPISCVPAVYDEPALMTATRRRSYRQCLCSLFSALKRDIERLAICYIFLVLFFLFSIIYSFSSKGQDTGRQLSLLLVDDHY</sequence>
<evidence type="ECO:0000256" key="1">
    <source>
        <dbReference type="SAM" id="Phobius"/>
    </source>
</evidence>
<dbReference type="Proteomes" id="UP001054837">
    <property type="component" value="Unassembled WGS sequence"/>
</dbReference>
<evidence type="ECO:0000313" key="3">
    <source>
        <dbReference type="Proteomes" id="UP001054837"/>
    </source>
</evidence>
<reference evidence="2 3" key="1">
    <citation type="submission" date="2021-06" db="EMBL/GenBank/DDBJ databases">
        <title>Caerostris darwini draft genome.</title>
        <authorList>
            <person name="Kono N."/>
            <person name="Arakawa K."/>
        </authorList>
    </citation>
    <scope>NUCLEOTIDE SEQUENCE [LARGE SCALE GENOMIC DNA]</scope>
</reference>
<gene>
    <name evidence="2" type="ORF">CDAR_471451</name>
</gene>
<protein>
    <submittedName>
        <fullName evidence="2">Uncharacterized protein</fullName>
    </submittedName>
</protein>
<comment type="caution">
    <text evidence="2">The sequence shown here is derived from an EMBL/GenBank/DDBJ whole genome shotgun (WGS) entry which is preliminary data.</text>
</comment>
<organism evidence="2 3">
    <name type="scientific">Caerostris darwini</name>
    <dbReference type="NCBI Taxonomy" id="1538125"/>
    <lineage>
        <taxon>Eukaryota</taxon>
        <taxon>Metazoa</taxon>
        <taxon>Ecdysozoa</taxon>
        <taxon>Arthropoda</taxon>
        <taxon>Chelicerata</taxon>
        <taxon>Arachnida</taxon>
        <taxon>Araneae</taxon>
        <taxon>Araneomorphae</taxon>
        <taxon>Entelegynae</taxon>
        <taxon>Araneoidea</taxon>
        <taxon>Araneidae</taxon>
        <taxon>Caerostris</taxon>
    </lineage>
</organism>
<evidence type="ECO:0000313" key="2">
    <source>
        <dbReference type="EMBL" id="GIY21622.1"/>
    </source>
</evidence>